<sequence>MGATKNNIALHQTSMHPNHQNGSRISSIHIRVITKSIKKLDYIKEGIPSSGANVCENQLDQTAYTNNREYTTRRMTKFKADRSQQSKRWWAEDHNKWRSNAAPTNPADHHIRSQQSPKKGNHPK</sequence>
<evidence type="ECO:0000313" key="2">
    <source>
        <dbReference type="EMBL" id="GMH09743.1"/>
    </source>
</evidence>
<accession>A0AAD3SEL7</accession>
<keyword evidence="3" id="KW-1185">Reference proteome</keyword>
<evidence type="ECO:0000313" key="3">
    <source>
        <dbReference type="Proteomes" id="UP001279734"/>
    </source>
</evidence>
<name>A0AAD3SEL7_NEPGR</name>
<gene>
    <name evidence="2" type="ORF">Nepgr_011584</name>
</gene>
<feature type="region of interest" description="Disordered" evidence="1">
    <location>
        <begin position="77"/>
        <end position="124"/>
    </location>
</feature>
<organism evidence="2 3">
    <name type="scientific">Nepenthes gracilis</name>
    <name type="common">Slender pitcher plant</name>
    <dbReference type="NCBI Taxonomy" id="150966"/>
    <lineage>
        <taxon>Eukaryota</taxon>
        <taxon>Viridiplantae</taxon>
        <taxon>Streptophyta</taxon>
        <taxon>Embryophyta</taxon>
        <taxon>Tracheophyta</taxon>
        <taxon>Spermatophyta</taxon>
        <taxon>Magnoliopsida</taxon>
        <taxon>eudicotyledons</taxon>
        <taxon>Gunneridae</taxon>
        <taxon>Pentapetalae</taxon>
        <taxon>Caryophyllales</taxon>
        <taxon>Nepenthaceae</taxon>
        <taxon>Nepenthes</taxon>
    </lineage>
</organism>
<dbReference type="EMBL" id="BSYO01000009">
    <property type="protein sequence ID" value="GMH09743.1"/>
    <property type="molecule type" value="Genomic_DNA"/>
</dbReference>
<feature type="compositionally biased region" description="Basic and acidic residues" evidence="1">
    <location>
        <begin position="78"/>
        <end position="96"/>
    </location>
</feature>
<protein>
    <submittedName>
        <fullName evidence="2">Uncharacterized protein</fullName>
    </submittedName>
</protein>
<proteinExistence type="predicted"/>
<comment type="caution">
    <text evidence="2">The sequence shown here is derived from an EMBL/GenBank/DDBJ whole genome shotgun (WGS) entry which is preliminary data.</text>
</comment>
<reference evidence="2" key="1">
    <citation type="submission" date="2023-05" db="EMBL/GenBank/DDBJ databases">
        <title>Nepenthes gracilis genome sequencing.</title>
        <authorList>
            <person name="Fukushima K."/>
        </authorList>
    </citation>
    <scope>NUCLEOTIDE SEQUENCE</scope>
    <source>
        <strain evidence="2">SING2019-196</strain>
    </source>
</reference>
<dbReference type="AlphaFoldDB" id="A0AAD3SEL7"/>
<evidence type="ECO:0000256" key="1">
    <source>
        <dbReference type="SAM" id="MobiDB-lite"/>
    </source>
</evidence>
<dbReference type="Proteomes" id="UP001279734">
    <property type="component" value="Unassembled WGS sequence"/>
</dbReference>